<dbReference type="AlphaFoldDB" id="A0A517YKA3"/>
<dbReference type="RefSeq" id="WP_145096448.1">
    <property type="nucleotide sequence ID" value="NZ_CP036274.1"/>
</dbReference>
<keyword evidence="2" id="KW-1185">Reference proteome</keyword>
<dbReference type="KEGG" id="aagg:ETAA8_57830"/>
<name>A0A517YKA3_9BACT</name>
<sequence length="212" mass="23661">MTQRDQIRAIRQDVLRVHLLGAHAVAKIKKAGGKYSAGAVARIAAEGGVSEPSLRKAIKFYQTYSTEELKEFQRLRTPSGSPLSISVAYQIMYVANRQRRTSIARRAAESGWSIRDVEAEVRRRVGLRELARKGGRIPRLPTNSDEALRQLAEKCDQWNRWVGHLDVARESGAFSAAQLPENLRKRVDEVTLAMQKLAGEVAKVQSGGRRNS</sequence>
<protein>
    <submittedName>
        <fullName evidence="1">Uncharacterized protein</fullName>
    </submittedName>
</protein>
<organism evidence="1 2">
    <name type="scientific">Anatilimnocola aggregata</name>
    <dbReference type="NCBI Taxonomy" id="2528021"/>
    <lineage>
        <taxon>Bacteria</taxon>
        <taxon>Pseudomonadati</taxon>
        <taxon>Planctomycetota</taxon>
        <taxon>Planctomycetia</taxon>
        <taxon>Pirellulales</taxon>
        <taxon>Pirellulaceae</taxon>
        <taxon>Anatilimnocola</taxon>
    </lineage>
</organism>
<evidence type="ECO:0000313" key="1">
    <source>
        <dbReference type="EMBL" id="QDU30637.1"/>
    </source>
</evidence>
<evidence type="ECO:0000313" key="2">
    <source>
        <dbReference type="Proteomes" id="UP000315017"/>
    </source>
</evidence>
<reference evidence="1 2" key="1">
    <citation type="submission" date="2019-02" db="EMBL/GenBank/DDBJ databases">
        <title>Deep-cultivation of Planctomycetes and their phenomic and genomic characterization uncovers novel biology.</title>
        <authorList>
            <person name="Wiegand S."/>
            <person name="Jogler M."/>
            <person name="Boedeker C."/>
            <person name="Pinto D."/>
            <person name="Vollmers J."/>
            <person name="Rivas-Marin E."/>
            <person name="Kohn T."/>
            <person name="Peeters S.H."/>
            <person name="Heuer A."/>
            <person name="Rast P."/>
            <person name="Oberbeckmann S."/>
            <person name="Bunk B."/>
            <person name="Jeske O."/>
            <person name="Meyerdierks A."/>
            <person name="Storesund J.E."/>
            <person name="Kallscheuer N."/>
            <person name="Luecker S."/>
            <person name="Lage O.M."/>
            <person name="Pohl T."/>
            <person name="Merkel B.J."/>
            <person name="Hornburger P."/>
            <person name="Mueller R.-W."/>
            <person name="Bruemmer F."/>
            <person name="Labrenz M."/>
            <person name="Spormann A.M."/>
            <person name="Op den Camp H."/>
            <person name="Overmann J."/>
            <person name="Amann R."/>
            <person name="Jetten M.S.M."/>
            <person name="Mascher T."/>
            <person name="Medema M.H."/>
            <person name="Devos D.P."/>
            <person name="Kaster A.-K."/>
            <person name="Ovreas L."/>
            <person name="Rohde M."/>
            <person name="Galperin M.Y."/>
            <person name="Jogler C."/>
        </authorList>
    </citation>
    <scope>NUCLEOTIDE SEQUENCE [LARGE SCALE GENOMIC DNA]</scope>
    <source>
        <strain evidence="1 2">ETA_A8</strain>
    </source>
</reference>
<dbReference type="Proteomes" id="UP000315017">
    <property type="component" value="Chromosome"/>
</dbReference>
<accession>A0A517YKA3</accession>
<gene>
    <name evidence="1" type="ORF">ETAA8_57830</name>
</gene>
<proteinExistence type="predicted"/>
<dbReference type="EMBL" id="CP036274">
    <property type="protein sequence ID" value="QDU30637.1"/>
    <property type="molecule type" value="Genomic_DNA"/>
</dbReference>